<protein>
    <recommendedName>
        <fullName evidence="17">Homeobox-leucine zipper protein ANTHOCYANINLESS 2</fullName>
    </recommendedName>
</protein>
<evidence type="ECO:0000256" key="1">
    <source>
        <dbReference type="ARBA" id="ARBA00004123"/>
    </source>
</evidence>
<keyword evidence="4 11" id="KW-0175">Coiled coil</keyword>
<evidence type="ECO:0000256" key="4">
    <source>
        <dbReference type="ARBA" id="ARBA00023054"/>
    </source>
</evidence>
<evidence type="ECO:0008006" key="17">
    <source>
        <dbReference type="Google" id="ProtNLM"/>
    </source>
</evidence>
<dbReference type="SMART" id="SM00389">
    <property type="entry name" value="HOX"/>
    <property type="match status" value="1"/>
</dbReference>
<dbReference type="Pfam" id="PF25797">
    <property type="entry name" value="PDF2_C"/>
    <property type="match status" value="1"/>
</dbReference>
<evidence type="ECO:0000256" key="12">
    <source>
        <dbReference type="SAM" id="MobiDB-lite"/>
    </source>
</evidence>
<dbReference type="FunFam" id="1.10.10.60:FF:000229">
    <property type="entry name" value="Homeobox-leucine zipper protein HDG1"/>
    <property type="match status" value="1"/>
</dbReference>
<name>A0AAW1VUS1_RUBAR</name>
<comment type="caution">
    <text evidence="15">The sequence shown here is derived from an EMBL/GenBank/DDBJ whole genome shotgun (WGS) entry which is preliminary data.</text>
</comment>
<evidence type="ECO:0000256" key="6">
    <source>
        <dbReference type="ARBA" id="ARBA00023155"/>
    </source>
</evidence>
<dbReference type="PROSITE" id="PS50071">
    <property type="entry name" value="HOMEOBOX_2"/>
    <property type="match status" value="1"/>
</dbReference>
<dbReference type="PANTHER" id="PTHR45654">
    <property type="entry name" value="HOMEOBOX-LEUCINE ZIPPER PROTEIN MERISTEM L1"/>
    <property type="match status" value="1"/>
</dbReference>
<dbReference type="SUPFAM" id="SSF46689">
    <property type="entry name" value="Homeodomain-like"/>
    <property type="match status" value="1"/>
</dbReference>
<dbReference type="CDD" id="cd08875">
    <property type="entry name" value="START_ArGLABRA2_like"/>
    <property type="match status" value="1"/>
</dbReference>
<feature type="region of interest" description="Disordered" evidence="12">
    <location>
        <begin position="23"/>
        <end position="44"/>
    </location>
</feature>
<dbReference type="InterPro" id="IPR042160">
    <property type="entry name" value="HD-Zip_IV"/>
</dbReference>
<evidence type="ECO:0000256" key="5">
    <source>
        <dbReference type="ARBA" id="ARBA00023125"/>
    </source>
</evidence>
<accession>A0AAW1VUS1</accession>
<evidence type="ECO:0000256" key="3">
    <source>
        <dbReference type="ARBA" id="ARBA00023015"/>
    </source>
</evidence>
<keyword evidence="7" id="KW-0804">Transcription</keyword>
<dbReference type="GO" id="GO:0000981">
    <property type="term" value="F:DNA-binding transcription factor activity, RNA polymerase II-specific"/>
    <property type="evidence" value="ECO:0007669"/>
    <property type="project" value="InterPro"/>
</dbReference>
<feature type="domain" description="START" evidence="14">
    <location>
        <begin position="331"/>
        <end position="567"/>
    </location>
</feature>
<proteinExistence type="inferred from homology"/>
<dbReference type="GO" id="GO:0008289">
    <property type="term" value="F:lipid binding"/>
    <property type="evidence" value="ECO:0007669"/>
    <property type="project" value="InterPro"/>
</dbReference>
<dbReference type="InterPro" id="IPR017970">
    <property type="entry name" value="Homeobox_CS"/>
</dbReference>
<evidence type="ECO:0000256" key="2">
    <source>
        <dbReference type="ARBA" id="ARBA00006789"/>
    </source>
</evidence>
<feature type="domain" description="Homeobox" evidence="13">
    <location>
        <begin position="133"/>
        <end position="193"/>
    </location>
</feature>
<evidence type="ECO:0000256" key="10">
    <source>
        <dbReference type="RuleBase" id="RU000682"/>
    </source>
</evidence>
<feature type="region of interest" description="Disordered" evidence="12">
    <location>
        <begin position="762"/>
        <end position="782"/>
    </location>
</feature>
<dbReference type="PROSITE" id="PS00027">
    <property type="entry name" value="HOMEOBOX_1"/>
    <property type="match status" value="1"/>
</dbReference>
<gene>
    <name evidence="15" type="ORF">M0R45_034538</name>
</gene>
<feature type="compositionally biased region" description="Low complexity" evidence="12">
    <location>
        <begin position="88"/>
        <end position="98"/>
    </location>
</feature>
<evidence type="ECO:0000259" key="13">
    <source>
        <dbReference type="PROSITE" id="PS50071"/>
    </source>
</evidence>
<dbReference type="InterPro" id="IPR009057">
    <property type="entry name" value="Homeodomain-like_sf"/>
</dbReference>
<feature type="compositionally biased region" description="Basic residues" evidence="12">
    <location>
        <begin position="133"/>
        <end position="143"/>
    </location>
</feature>
<evidence type="ECO:0000259" key="14">
    <source>
        <dbReference type="PROSITE" id="PS50848"/>
    </source>
</evidence>
<feature type="region of interest" description="Disordered" evidence="12">
    <location>
        <begin position="88"/>
        <end position="143"/>
    </location>
</feature>
<dbReference type="EMBL" id="JBEDUW010000007">
    <property type="protein sequence ID" value="KAK9910582.1"/>
    <property type="molecule type" value="Genomic_DNA"/>
</dbReference>
<dbReference type="Pfam" id="PF01852">
    <property type="entry name" value="START"/>
    <property type="match status" value="1"/>
</dbReference>
<keyword evidence="5 9" id="KW-0238">DNA-binding</keyword>
<evidence type="ECO:0000256" key="8">
    <source>
        <dbReference type="ARBA" id="ARBA00023242"/>
    </source>
</evidence>
<feature type="coiled-coil region" evidence="11">
    <location>
        <begin position="187"/>
        <end position="219"/>
    </location>
</feature>
<keyword evidence="6 9" id="KW-0371">Homeobox</keyword>
<reference evidence="15 16" key="1">
    <citation type="journal article" date="2023" name="G3 (Bethesda)">
        <title>A chromosome-length genome assembly and annotation of blackberry (Rubus argutus, cv. 'Hillquist').</title>
        <authorList>
            <person name="Bruna T."/>
            <person name="Aryal R."/>
            <person name="Dudchenko O."/>
            <person name="Sargent D.J."/>
            <person name="Mead D."/>
            <person name="Buti M."/>
            <person name="Cavallini A."/>
            <person name="Hytonen T."/>
            <person name="Andres J."/>
            <person name="Pham M."/>
            <person name="Weisz D."/>
            <person name="Mascagni F."/>
            <person name="Usai G."/>
            <person name="Natali L."/>
            <person name="Bassil N."/>
            <person name="Fernandez G.E."/>
            <person name="Lomsadze A."/>
            <person name="Armour M."/>
            <person name="Olukolu B."/>
            <person name="Poorten T."/>
            <person name="Britton C."/>
            <person name="Davik J."/>
            <person name="Ashrafi H."/>
            <person name="Aiden E.L."/>
            <person name="Borodovsky M."/>
            <person name="Worthington M."/>
        </authorList>
    </citation>
    <scope>NUCLEOTIDE SEQUENCE [LARGE SCALE GENOMIC DNA]</scope>
    <source>
        <strain evidence="15">PI 553951</strain>
    </source>
</reference>
<evidence type="ECO:0000313" key="16">
    <source>
        <dbReference type="Proteomes" id="UP001457282"/>
    </source>
</evidence>
<dbReference type="CDD" id="cd00086">
    <property type="entry name" value="homeodomain"/>
    <property type="match status" value="1"/>
</dbReference>
<dbReference type="FunFam" id="3.30.530.20:FF:000026">
    <property type="entry name" value="Homeobox-leucine zipper protein GLABRA 2"/>
    <property type="match status" value="1"/>
</dbReference>
<dbReference type="GO" id="GO:0030154">
    <property type="term" value="P:cell differentiation"/>
    <property type="evidence" value="ECO:0007669"/>
    <property type="project" value="UniProtKB-ARBA"/>
</dbReference>
<sequence length="833" mass="90719">MSFGGFLDNSSGSGGARIVADIPYNNHHHHNGSSNNINPNMPSSAIAQPRLVTQSLTKSMFNSPGLSLALQTNADGGGDAARMAENFEANNNNSNAGGRRSREEENEISRSGSDNMDGTGSGDEQDAADNSNPRKKKRYHRHTPQQIQELEALFKECPHPDEKQRLELSRRLNLETRQVKFWFQNRRTQMKTQLERHENSLLRQENDKLRAENMSIRDAMRNPICTNCGGPAMIGDISIEEQHLRIDNARLKDELDRVCALAGKFLGRPISSLGPSMGPPLPSSALELGVGNNGFGGMSSVATTMPLGPDFGVGLGPGMPIVGHTRPVAGGLDERTMFLELALAAMDELVKLAQTDEPLWLRSLEGGREVLNHEEYMRSFTPCIGLKPNGFVTEASRETGMVIINSLALVETLMDSNRWLEMFPCMIARTSTTDVISSGMGGTRNGALQLMHAELQVLSPLVPVREVNFLRFCKQHAEGVWAVVDVSVDAIRDNSGASTFVNCRRLPSGCVVQDMPNGYSKVTWVEHAEYDESQVHHLYRPLLSSGMGFGAQRWVATLQRQCQCLAILMSSTVPARDHANTITQSGRKSMLKLAQRMTDNFCAGVCASTVHKWNKLNAGNVDEDVRYMTRESMDDPGEPPGIVLSAATSVWLPVSPQRLFDFLRDERLRSEWDILSNGGPMQEMAHIAKGQEQGNCVSLLRARAMNANQNSMLILQETCIDAAGSLVVYAPVDIPAMHVVMNGGDSAYVALLPSGFAIVPDGPGARGPKGSDANGHGGDATQQRVSGSLLTMTFQILVNSLPSAKLTVESVETVNNLISCTVQKIKAALQCES</sequence>
<keyword evidence="16" id="KW-1185">Reference proteome</keyword>
<dbReference type="AlphaFoldDB" id="A0AAW1VUS1"/>
<dbReference type="SUPFAM" id="SSF55961">
    <property type="entry name" value="Bet v1-like"/>
    <property type="match status" value="2"/>
</dbReference>
<feature type="DNA-binding region" description="Homeobox" evidence="9">
    <location>
        <begin position="135"/>
        <end position="194"/>
    </location>
</feature>
<keyword evidence="8 9" id="KW-0539">Nucleus</keyword>
<comment type="subcellular location">
    <subcellularLocation>
        <location evidence="1 9 10">Nucleus</location>
    </subcellularLocation>
</comment>
<dbReference type="PANTHER" id="PTHR45654:SF5">
    <property type="entry name" value="HOMEOBOX-LEUCINE ZIPPER PROTEIN ANTHOCYANINLESS 2-RELATED"/>
    <property type="match status" value="1"/>
</dbReference>
<evidence type="ECO:0000256" key="9">
    <source>
        <dbReference type="PROSITE-ProRule" id="PRU00108"/>
    </source>
</evidence>
<dbReference type="InterPro" id="IPR001356">
    <property type="entry name" value="HD"/>
</dbReference>
<dbReference type="SMART" id="SM00234">
    <property type="entry name" value="START"/>
    <property type="match status" value="1"/>
</dbReference>
<dbReference type="Gene3D" id="1.10.10.60">
    <property type="entry name" value="Homeodomain-like"/>
    <property type="match status" value="1"/>
</dbReference>
<organism evidence="15 16">
    <name type="scientific">Rubus argutus</name>
    <name type="common">Southern blackberry</name>
    <dbReference type="NCBI Taxonomy" id="59490"/>
    <lineage>
        <taxon>Eukaryota</taxon>
        <taxon>Viridiplantae</taxon>
        <taxon>Streptophyta</taxon>
        <taxon>Embryophyta</taxon>
        <taxon>Tracheophyta</taxon>
        <taxon>Spermatophyta</taxon>
        <taxon>Magnoliopsida</taxon>
        <taxon>eudicotyledons</taxon>
        <taxon>Gunneridae</taxon>
        <taxon>Pentapetalae</taxon>
        <taxon>rosids</taxon>
        <taxon>fabids</taxon>
        <taxon>Rosales</taxon>
        <taxon>Rosaceae</taxon>
        <taxon>Rosoideae</taxon>
        <taxon>Rosoideae incertae sedis</taxon>
        <taxon>Rubus</taxon>
    </lineage>
</organism>
<keyword evidence="3" id="KW-0805">Transcription regulation</keyword>
<dbReference type="PROSITE" id="PS50848">
    <property type="entry name" value="START"/>
    <property type="match status" value="1"/>
</dbReference>
<feature type="compositionally biased region" description="Low complexity" evidence="12">
    <location>
        <begin position="32"/>
        <end position="44"/>
    </location>
</feature>
<dbReference type="InterPro" id="IPR002913">
    <property type="entry name" value="START_lipid-bd_dom"/>
</dbReference>
<comment type="similarity">
    <text evidence="2">Belongs to the HD-ZIP homeobox family. Class IV subfamily.</text>
</comment>
<dbReference type="GO" id="GO:0003677">
    <property type="term" value="F:DNA binding"/>
    <property type="evidence" value="ECO:0007669"/>
    <property type="project" value="UniProtKB-UniRule"/>
</dbReference>
<evidence type="ECO:0000256" key="7">
    <source>
        <dbReference type="ARBA" id="ARBA00023163"/>
    </source>
</evidence>
<evidence type="ECO:0000313" key="15">
    <source>
        <dbReference type="EMBL" id="KAK9910582.1"/>
    </source>
</evidence>
<dbReference type="GO" id="GO:0005634">
    <property type="term" value="C:nucleus"/>
    <property type="evidence" value="ECO:0007669"/>
    <property type="project" value="UniProtKB-SubCell"/>
</dbReference>
<dbReference type="Pfam" id="PF00046">
    <property type="entry name" value="Homeodomain"/>
    <property type="match status" value="1"/>
</dbReference>
<dbReference type="Proteomes" id="UP001457282">
    <property type="component" value="Unassembled WGS sequence"/>
</dbReference>
<evidence type="ECO:0000256" key="11">
    <source>
        <dbReference type="SAM" id="Coils"/>
    </source>
</evidence>
<dbReference type="InterPro" id="IPR057993">
    <property type="entry name" value="HD-Zip_IV_C"/>
</dbReference>